<proteinExistence type="predicted"/>
<feature type="compositionally biased region" description="Low complexity" evidence="1">
    <location>
        <begin position="62"/>
        <end position="71"/>
    </location>
</feature>
<keyword evidence="4" id="KW-1185">Reference proteome</keyword>
<evidence type="ECO:0000313" key="3">
    <source>
        <dbReference type="EMBL" id="MCK9685239.1"/>
    </source>
</evidence>
<evidence type="ECO:0000256" key="2">
    <source>
        <dbReference type="SAM" id="SignalP"/>
    </source>
</evidence>
<gene>
    <name evidence="3" type="ORF">LPC04_05875</name>
</gene>
<sequence length="129" mass="13579">MSKISILLAASLVALAGGVHAADDPATAAKKSSLAASANTQLRQADVPSVRTDPNGAQSVKAQADADMAARAARDKGPRLVVKRENLKGNQAARAMEQRANPNTIDHDIAYGDKDHTEQVTDIKVQLKK</sequence>
<dbReference type="EMBL" id="JAJLJH010000001">
    <property type="protein sequence ID" value="MCK9685239.1"/>
    <property type="molecule type" value="Genomic_DNA"/>
</dbReference>
<evidence type="ECO:0000256" key="1">
    <source>
        <dbReference type="SAM" id="MobiDB-lite"/>
    </source>
</evidence>
<organism evidence="3 4">
    <name type="scientific">Scleromatobacter humisilvae</name>
    <dbReference type="NCBI Taxonomy" id="2897159"/>
    <lineage>
        <taxon>Bacteria</taxon>
        <taxon>Pseudomonadati</taxon>
        <taxon>Pseudomonadota</taxon>
        <taxon>Betaproteobacteria</taxon>
        <taxon>Burkholderiales</taxon>
        <taxon>Sphaerotilaceae</taxon>
        <taxon>Scleromatobacter</taxon>
    </lineage>
</organism>
<comment type="caution">
    <text evidence="3">The sequence shown here is derived from an EMBL/GenBank/DDBJ whole genome shotgun (WGS) entry which is preliminary data.</text>
</comment>
<feature type="region of interest" description="Disordered" evidence="1">
    <location>
        <begin position="39"/>
        <end position="107"/>
    </location>
</feature>
<feature type="compositionally biased region" description="Basic and acidic residues" evidence="1">
    <location>
        <begin position="72"/>
        <end position="87"/>
    </location>
</feature>
<feature type="chain" id="PRO_5040931154" description="DUF4148 domain-containing protein" evidence="2">
    <location>
        <begin position="22"/>
        <end position="129"/>
    </location>
</feature>
<dbReference type="Proteomes" id="UP001139353">
    <property type="component" value="Unassembled WGS sequence"/>
</dbReference>
<evidence type="ECO:0008006" key="5">
    <source>
        <dbReference type="Google" id="ProtNLM"/>
    </source>
</evidence>
<accession>A0A9X1YEY3</accession>
<keyword evidence="2" id="KW-0732">Signal</keyword>
<protein>
    <recommendedName>
        <fullName evidence="5">DUF4148 domain-containing protein</fullName>
    </recommendedName>
</protein>
<dbReference type="RefSeq" id="WP_275681247.1">
    <property type="nucleotide sequence ID" value="NZ_JAJLJH010000001.1"/>
</dbReference>
<name>A0A9X1YEY3_9BURK</name>
<dbReference type="AlphaFoldDB" id="A0A9X1YEY3"/>
<feature type="signal peptide" evidence="2">
    <location>
        <begin position="1"/>
        <end position="21"/>
    </location>
</feature>
<evidence type="ECO:0000313" key="4">
    <source>
        <dbReference type="Proteomes" id="UP001139353"/>
    </source>
</evidence>
<reference evidence="3" key="1">
    <citation type="submission" date="2021-11" db="EMBL/GenBank/DDBJ databases">
        <title>BS-T2-15 a new species belonging to the Comamonadaceae family isolated from the soil of a French oak forest.</title>
        <authorList>
            <person name="Mieszkin S."/>
            <person name="Alain K."/>
        </authorList>
    </citation>
    <scope>NUCLEOTIDE SEQUENCE</scope>
    <source>
        <strain evidence="3">BS-T2-15</strain>
    </source>
</reference>